<name>A0ABQ6MVH4_9STRA</name>
<evidence type="ECO:0000256" key="2">
    <source>
        <dbReference type="ARBA" id="ARBA00022692"/>
    </source>
</evidence>
<dbReference type="InterPro" id="IPR007667">
    <property type="entry name" value="Hypoxia_induced_domain"/>
</dbReference>
<evidence type="ECO:0000256" key="3">
    <source>
        <dbReference type="ARBA" id="ARBA00022989"/>
    </source>
</evidence>
<protein>
    <recommendedName>
        <fullName evidence="6">HIG1 domain-containing protein</fullName>
    </recommendedName>
</protein>
<evidence type="ECO:0000256" key="5">
    <source>
        <dbReference type="SAM" id="MobiDB-lite"/>
    </source>
</evidence>
<feature type="compositionally biased region" description="Basic and acidic residues" evidence="5">
    <location>
        <begin position="250"/>
        <end position="259"/>
    </location>
</feature>
<comment type="caution">
    <text evidence="7">The sequence shown here is derived from an EMBL/GenBank/DDBJ whole genome shotgun (WGS) entry which is preliminary data.</text>
</comment>
<feature type="compositionally biased region" description="Basic and acidic residues" evidence="5">
    <location>
        <begin position="99"/>
        <end position="111"/>
    </location>
</feature>
<accession>A0ABQ6MVH4</accession>
<organism evidence="7 8">
    <name type="scientific">Tetraparma gracilis</name>
    <dbReference type="NCBI Taxonomy" id="2962635"/>
    <lineage>
        <taxon>Eukaryota</taxon>
        <taxon>Sar</taxon>
        <taxon>Stramenopiles</taxon>
        <taxon>Ochrophyta</taxon>
        <taxon>Bolidophyceae</taxon>
        <taxon>Parmales</taxon>
        <taxon>Triparmaceae</taxon>
        <taxon>Tetraparma</taxon>
    </lineage>
</organism>
<proteinExistence type="predicted"/>
<comment type="subcellular location">
    <subcellularLocation>
        <location evidence="1">Mitochondrion</location>
    </subcellularLocation>
</comment>
<reference evidence="7 8" key="1">
    <citation type="journal article" date="2023" name="Commun. Biol.">
        <title>Genome analysis of Parmales, the sister group of diatoms, reveals the evolutionary specialization of diatoms from phago-mixotrophs to photoautotrophs.</title>
        <authorList>
            <person name="Ban H."/>
            <person name="Sato S."/>
            <person name="Yoshikawa S."/>
            <person name="Yamada K."/>
            <person name="Nakamura Y."/>
            <person name="Ichinomiya M."/>
            <person name="Sato N."/>
            <person name="Blanc-Mathieu R."/>
            <person name="Endo H."/>
            <person name="Kuwata A."/>
            <person name="Ogata H."/>
        </authorList>
    </citation>
    <scope>NUCLEOTIDE SEQUENCE [LARGE SCALE GENOMIC DNA]</scope>
</reference>
<feature type="region of interest" description="Disordered" evidence="5">
    <location>
        <begin position="97"/>
        <end position="121"/>
    </location>
</feature>
<gene>
    <name evidence="7" type="ORF">TeGR_g4018</name>
</gene>
<keyword evidence="3" id="KW-1133">Transmembrane helix</keyword>
<evidence type="ECO:0000256" key="1">
    <source>
        <dbReference type="ARBA" id="ARBA00004173"/>
    </source>
</evidence>
<evidence type="ECO:0000313" key="7">
    <source>
        <dbReference type="EMBL" id="GMI34273.1"/>
    </source>
</evidence>
<evidence type="ECO:0000259" key="6">
    <source>
        <dbReference type="PROSITE" id="PS51503"/>
    </source>
</evidence>
<keyword evidence="4" id="KW-0472">Membrane</keyword>
<feature type="region of interest" description="Disordered" evidence="5">
    <location>
        <begin position="250"/>
        <end position="273"/>
    </location>
</feature>
<keyword evidence="2" id="KW-0812">Transmembrane</keyword>
<evidence type="ECO:0000256" key="4">
    <source>
        <dbReference type="ARBA" id="ARBA00023136"/>
    </source>
</evidence>
<dbReference type="Proteomes" id="UP001165060">
    <property type="component" value="Unassembled WGS sequence"/>
</dbReference>
<keyword evidence="8" id="KW-1185">Reference proteome</keyword>
<evidence type="ECO:0000313" key="8">
    <source>
        <dbReference type="Proteomes" id="UP001165060"/>
    </source>
</evidence>
<sequence>MSSPSGLSASLNPPSARSSIISSAIWQANLNAGLTLLPCVLGVLGLARSSPAFARSTSASSRTALAITPAFFVWALSGEMGVINGKREDGNRNALVRRHLGEQRDVEERGRGAAGAAGAASPRDVGVGVASDLYRSEVGRPARIVAELNPFHRLSNFLMDHPFRILAGVGPPLAAYFFYNQQGFKTIKLSQMVMHTRIYGQFAVLSVLLSLMGWKTHMDSEGRFVTREEAREDLEEVEARRRDMLEFLEEQQGREEAARERRRRAKEAKTAAA</sequence>
<dbReference type="EMBL" id="BRYB01003298">
    <property type="protein sequence ID" value="GMI34273.1"/>
    <property type="molecule type" value="Genomic_DNA"/>
</dbReference>
<dbReference type="PROSITE" id="PS51503">
    <property type="entry name" value="HIG1"/>
    <property type="match status" value="1"/>
</dbReference>
<feature type="domain" description="HIG1" evidence="6">
    <location>
        <begin position="135"/>
        <end position="226"/>
    </location>
</feature>